<dbReference type="GO" id="GO:0008528">
    <property type="term" value="F:G protein-coupled peptide receptor activity"/>
    <property type="evidence" value="ECO:0007669"/>
    <property type="project" value="TreeGrafter"/>
</dbReference>
<dbReference type="PANTHER" id="PTHR45620">
    <property type="entry name" value="PDF RECEPTOR-LIKE PROTEIN-RELATED"/>
    <property type="match status" value="1"/>
</dbReference>
<keyword evidence="7" id="KW-0675">Receptor</keyword>
<comment type="caution">
    <text evidence="7">The sequence shown here is derived from an EMBL/GenBank/DDBJ whole genome shotgun (WGS) entry which is preliminary data.</text>
</comment>
<evidence type="ECO:0000313" key="7">
    <source>
        <dbReference type="EMBL" id="RWS21083.1"/>
    </source>
</evidence>
<dbReference type="InterPro" id="IPR017981">
    <property type="entry name" value="GPCR_2-like_7TM"/>
</dbReference>
<protein>
    <submittedName>
        <fullName evidence="7">Parathyroid hormone/parathyroid hormone-related peptide receptor-like protein</fullName>
    </submittedName>
</protein>
<dbReference type="PRINTS" id="PR00249">
    <property type="entry name" value="GPCRSECRETIN"/>
</dbReference>
<dbReference type="Gene3D" id="1.20.1070.10">
    <property type="entry name" value="Rhodopsin 7-helix transmembrane proteins"/>
    <property type="match status" value="1"/>
</dbReference>
<reference evidence="7 8" key="1">
    <citation type="journal article" date="2018" name="Gigascience">
        <title>Genomes of trombidid mites reveal novel predicted allergens and laterally-transferred genes associated with secondary metabolism.</title>
        <authorList>
            <person name="Dong X."/>
            <person name="Chaisiri K."/>
            <person name="Xia D."/>
            <person name="Armstrong S.D."/>
            <person name="Fang Y."/>
            <person name="Donnelly M.J."/>
            <person name="Kadowaki T."/>
            <person name="McGarry J.W."/>
            <person name="Darby A.C."/>
            <person name="Makepeace B.L."/>
        </authorList>
    </citation>
    <scope>NUCLEOTIDE SEQUENCE [LARGE SCALE GENOMIC DNA]</scope>
    <source>
        <strain evidence="7">UoL-UT</strain>
    </source>
</reference>
<proteinExistence type="predicted"/>
<dbReference type="PROSITE" id="PS50261">
    <property type="entry name" value="G_PROTEIN_RECEP_F2_4"/>
    <property type="match status" value="1"/>
</dbReference>
<feature type="domain" description="G-protein coupled receptors family 2 profile 2" evidence="6">
    <location>
        <begin position="1"/>
        <end position="124"/>
    </location>
</feature>
<evidence type="ECO:0000256" key="3">
    <source>
        <dbReference type="ARBA" id="ARBA00022989"/>
    </source>
</evidence>
<accession>A0A443S0S4</accession>
<dbReference type="AlphaFoldDB" id="A0A443S0S4"/>
<dbReference type="EMBL" id="NCKV01013790">
    <property type="protein sequence ID" value="RWS21083.1"/>
    <property type="molecule type" value="Genomic_DNA"/>
</dbReference>
<organism evidence="7 8">
    <name type="scientific">Leptotrombidium deliense</name>
    <dbReference type="NCBI Taxonomy" id="299467"/>
    <lineage>
        <taxon>Eukaryota</taxon>
        <taxon>Metazoa</taxon>
        <taxon>Ecdysozoa</taxon>
        <taxon>Arthropoda</taxon>
        <taxon>Chelicerata</taxon>
        <taxon>Arachnida</taxon>
        <taxon>Acari</taxon>
        <taxon>Acariformes</taxon>
        <taxon>Trombidiformes</taxon>
        <taxon>Prostigmata</taxon>
        <taxon>Anystina</taxon>
        <taxon>Parasitengona</taxon>
        <taxon>Trombiculoidea</taxon>
        <taxon>Trombiculidae</taxon>
        <taxon>Leptotrombidium</taxon>
    </lineage>
</organism>
<dbReference type="GO" id="GO:0017046">
    <property type="term" value="F:peptide hormone binding"/>
    <property type="evidence" value="ECO:0007669"/>
    <property type="project" value="TreeGrafter"/>
</dbReference>
<evidence type="ECO:0000256" key="4">
    <source>
        <dbReference type="ARBA" id="ARBA00023136"/>
    </source>
</evidence>
<keyword evidence="3 5" id="KW-1133">Transmembrane helix</keyword>
<evidence type="ECO:0000259" key="6">
    <source>
        <dbReference type="PROSITE" id="PS50261"/>
    </source>
</evidence>
<dbReference type="InterPro" id="IPR050332">
    <property type="entry name" value="GPCR_2"/>
</dbReference>
<dbReference type="STRING" id="299467.A0A443S0S4"/>
<dbReference type="VEuPathDB" id="VectorBase:LDEU010957"/>
<dbReference type="GO" id="GO:0007188">
    <property type="term" value="P:adenylate cyclase-modulating G protein-coupled receptor signaling pathway"/>
    <property type="evidence" value="ECO:0007669"/>
    <property type="project" value="TreeGrafter"/>
</dbReference>
<dbReference type="PANTHER" id="PTHR45620:SF15">
    <property type="entry name" value="DIURETIC HORMONE 44 RECEPTOR 1-RELATED"/>
    <property type="match status" value="1"/>
</dbReference>
<feature type="transmembrane region" description="Helical" evidence="5">
    <location>
        <begin position="64"/>
        <end position="84"/>
    </location>
</feature>
<keyword evidence="8" id="KW-1185">Reference proteome</keyword>
<dbReference type="InterPro" id="IPR000832">
    <property type="entry name" value="GPCR_2_secretin-like"/>
</dbReference>
<evidence type="ECO:0000256" key="5">
    <source>
        <dbReference type="SAM" id="Phobius"/>
    </source>
</evidence>
<evidence type="ECO:0000256" key="2">
    <source>
        <dbReference type="ARBA" id="ARBA00022692"/>
    </source>
</evidence>
<sequence length="125" mass="14342">MMFTFDRCPWQNNVVYSYIFQAPFVIVILINIFFLQKILWVLFTKLRATTNVESKQYRKASKALLVLIPLLGVTHALFLVTPTSQTAKRIVTYVQAAFLSTQNVCSKITSLQLLFILFISLFSIA</sequence>
<dbReference type="Pfam" id="PF00002">
    <property type="entry name" value="7tm_2"/>
    <property type="match status" value="1"/>
</dbReference>
<evidence type="ECO:0000313" key="8">
    <source>
        <dbReference type="Proteomes" id="UP000288716"/>
    </source>
</evidence>
<feature type="transmembrane region" description="Helical" evidence="5">
    <location>
        <begin position="104"/>
        <end position="124"/>
    </location>
</feature>
<gene>
    <name evidence="7" type="ORF">B4U80_06097</name>
</gene>
<dbReference type="Proteomes" id="UP000288716">
    <property type="component" value="Unassembled WGS sequence"/>
</dbReference>
<keyword evidence="2 5" id="KW-0812">Transmembrane</keyword>
<dbReference type="OrthoDB" id="6022368at2759"/>
<dbReference type="GO" id="GO:0005886">
    <property type="term" value="C:plasma membrane"/>
    <property type="evidence" value="ECO:0007669"/>
    <property type="project" value="TreeGrafter"/>
</dbReference>
<keyword evidence="4 5" id="KW-0472">Membrane</keyword>
<evidence type="ECO:0000256" key="1">
    <source>
        <dbReference type="ARBA" id="ARBA00004141"/>
    </source>
</evidence>
<name>A0A443S0S4_9ACAR</name>
<feature type="transmembrane region" description="Helical" evidence="5">
    <location>
        <begin position="20"/>
        <end position="43"/>
    </location>
</feature>
<comment type="subcellular location">
    <subcellularLocation>
        <location evidence="1">Membrane</location>
        <topology evidence="1">Multi-pass membrane protein</topology>
    </subcellularLocation>
</comment>
<dbReference type="GO" id="GO:0007166">
    <property type="term" value="P:cell surface receptor signaling pathway"/>
    <property type="evidence" value="ECO:0007669"/>
    <property type="project" value="InterPro"/>
</dbReference>